<keyword evidence="1" id="KW-1133">Transmembrane helix</keyword>
<dbReference type="GO" id="GO:0006487">
    <property type="term" value="P:protein N-linked glycosylation"/>
    <property type="evidence" value="ECO:0007669"/>
    <property type="project" value="TreeGrafter"/>
</dbReference>
<protein>
    <submittedName>
        <fullName evidence="3">Glycosyltransferase involved in cell wall biosynthesis</fullName>
    </submittedName>
</protein>
<dbReference type="CDD" id="cd04179">
    <property type="entry name" value="DPM_DPG-synthase_like"/>
    <property type="match status" value="1"/>
</dbReference>
<keyword evidence="4" id="KW-1185">Reference proteome</keyword>
<reference evidence="3 4" key="1">
    <citation type="submission" date="2018-08" db="EMBL/GenBank/DDBJ databases">
        <title>Genomic Encyclopedia of Archaeal and Bacterial Type Strains, Phase II (KMG-II): from individual species to whole genera.</title>
        <authorList>
            <person name="Goeker M."/>
        </authorList>
    </citation>
    <scope>NUCLEOTIDE SEQUENCE [LARGE SCALE GENOMIC DNA]</scope>
    <source>
        <strain evidence="3 4">ATCC 27112</strain>
    </source>
</reference>
<evidence type="ECO:0000313" key="4">
    <source>
        <dbReference type="Proteomes" id="UP000266506"/>
    </source>
</evidence>
<dbReference type="OrthoDB" id="396670at2"/>
<proteinExistence type="predicted"/>
<dbReference type="Pfam" id="PF00535">
    <property type="entry name" value="Glycos_transf_2"/>
    <property type="match status" value="1"/>
</dbReference>
<dbReference type="EMBL" id="QXEV01000001">
    <property type="protein sequence ID" value="RIA78455.1"/>
    <property type="molecule type" value="Genomic_DNA"/>
</dbReference>
<keyword evidence="1" id="KW-0812">Transmembrane</keyword>
<feature type="transmembrane region" description="Helical" evidence="1">
    <location>
        <begin position="260"/>
        <end position="279"/>
    </location>
</feature>
<dbReference type="GO" id="GO:0016740">
    <property type="term" value="F:transferase activity"/>
    <property type="evidence" value="ECO:0007669"/>
    <property type="project" value="UniProtKB-KW"/>
</dbReference>
<dbReference type="Gene3D" id="3.90.550.10">
    <property type="entry name" value="Spore Coat Polysaccharide Biosynthesis Protein SpsA, Chain A"/>
    <property type="match status" value="1"/>
</dbReference>
<dbReference type="InterPro" id="IPR001173">
    <property type="entry name" value="Glyco_trans_2-like"/>
</dbReference>
<dbReference type="PANTHER" id="PTHR10859">
    <property type="entry name" value="GLYCOSYL TRANSFERASE"/>
    <property type="match status" value="1"/>
</dbReference>
<dbReference type="SUPFAM" id="SSF53448">
    <property type="entry name" value="Nucleotide-diphospho-sugar transferases"/>
    <property type="match status" value="1"/>
</dbReference>
<dbReference type="InParanoid" id="A0A397S239"/>
<sequence length="358" mass="41161">MEAKELIIVIPAYEPDYLLPELIDKLNEYFTGHQMIVINDGSKGKDELFEQVKNKENVTLLTHEVNRGKGAALKTAFAYIKTLGESYVIVTADSDGQHKPEDIYRVYNFYKKYNQGLVLGSRKFDGDIPARSAFGNNCARFLLQMCNGIRLNDTQTGLRAFGSDLIPFLLSIKGDRYEYEMDMLALASKRSIPIHEIAIETIYINNNASSHFRPVRDFTRICSVILKHTLPLFISLFFYILGFVFLYLQFKNHEALKEYRFGIGIVASGIFALFIHYVMNALNICNGNRYVYKNKRSCIYYIFGSLLLTEITLGISYMLWYLTKLSVLAFILGIVISFVLLILEVYIFALKSKLYEEW</sequence>
<accession>A0A397S239</accession>
<evidence type="ECO:0000256" key="1">
    <source>
        <dbReference type="SAM" id="Phobius"/>
    </source>
</evidence>
<evidence type="ECO:0000259" key="2">
    <source>
        <dbReference type="Pfam" id="PF00535"/>
    </source>
</evidence>
<feature type="transmembrane region" description="Helical" evidence="1">
    <location>
        <begin position="327"/>
        <end position="349"/>
    </location>
</feature>
<dbReference type="AlphaFoldDB" id="A0A397S239"/>
<organism evidence="3 4">
    <name type="scientific">Anaeroplasma bactoclasticum</name>
    <dbReference type="NCBI Taxonomy" id="2088"/>
    <lineage>
        <taxon>Bacteria</taxon>
        <taxon>Bacillati</taxon>
        <taxon>Mycoplasmatota</taxon>
        <taxon>Mollicutes</taxon>
        <taxon>Anaeroplasmatales</taxon>
        <taxon>Anaeroplasmataceae</taxon>
        <taxon>Anaeroplasma</taxon>
    </lineage>
</organism>
<comment type="caution">
    <text evidence="3">The sequence shown here is derived from an EMBL/GenBank/DDBJ whole genome shotgun (WGS) entry which is preliminary data.</text>
</comment>
<dbReference type="Proteomes" id="UP000266506">
    <property type="component" value="Unassembled WGS sequence"/>
</dbReference>
<gene>
    <name evidence="3" type="ORF">EI71_00015</name>
</gene>
<name>A0A397S239_9MOLU</name>
<dbReference type="InterPro" id="IPR029044">
    <property type="entry name" value="Nucleotide-diphossugar_trans"/>
</dbReference>
<keyword evidence="3" id="KW-0808">Transferase</keyword>
<feature type="transmembrane region" description="Helical" evidence="1">
    <location>
        <begin position="299"/>
        <end position="320"/>
    </location>
</feature>
<feature type="transmembrane region" description="Helical" evidence="1">
    <location>
        <begin position="230"/>
        <end position="248"/>
    </location>
</feature>
<feature type="domain" description="Glycosyltransferase 2-like" evidence="2">
    <location>
        <begin position="8"/>
        <end position="127"/>
    </location>
</feature>
<keyword evidence="1" id="KW-0472">Membrane</keyword>
<evidence type="ECO:0000313" key="3">
    <source>
        <dbReference type="EMBL" id="RIA78455.1"/>
    </source>
</evidence>
<dbReference type="PANTHER" id="PTHR10859:SF114">
    <property type="entry name" value="DOLICHOL-PHOSPHATE MANNOSYLTRANSFERASE"/>
    <property type="match status" value="1"/>
</dbReference>